<keyword evidence="2" id="KW-0808">Transferase</keyword>
<dbReference type="Proteomes" id="UP001138751">
    <property type="component" value="Unassembled WGS sequence"/>
</dbReference>
<dbReference type="InterPro" id="IPR050210">
    <property type="entry name" value="tRNA_Adenine-N(6)_MTase"/>
</dbReference>
<dbReference type="SUPFAM" id="SSF53335">
    <property type="entry name" value="S-adenosyl-L-methionine-dependent methyltransferases"/>
    <property type="match status" value="1"/>
</dbReference>
<dbReference type="PANTHER" id="PTHR47739">
    <property type="entry name" value="TRNA1(VAL) (ADENINE(37)-N6)-METHYLTRANSFERASE"/>
    <property type="match status" value="1"/>
</dbReference>
<reference evidence="2" key="1">
    <citation type="submission" date="2020-01" db="EMBL/GenBank/DDBJ databases">
        <authorList>
            <person name="Rat A."/>
        </authorList>
    </citation>
    <scope>NUCLEOTIDE SEQUENCE</scope>
    <source>
        <strain evidence="2">LMG 31231</strain>
    </source>
</reference>
<name>A0A9X9WYY0_9PROT</name>
<dbReference type="PANTHER" id="PTHR47739:SF1">
    <property type="entry name" value="TRNA1(VAL) (ADENINE(37)-N6)-METHYLTRANSFERASE"/>
    <property type="match status" value="1"/>
</dbReference>
<keyword evidence="2" id="KW-0489">Methyltransferase</keyword>
<dbReference type="Gene3D" id="3.40.50.150">
    <property type="entry name" value="Vaccinia Virus protein VP39"/>
    <property type="match status" value="1"/>
</dbReference>
<keyword evidence="3" id="KW-1185">Reference proteome</keyword>
<reference evidence="2" key="2">
    <citation type="journal article" date="2021" name="Syst. Appl. Microbiol.">
        <title>Roseomonas hellenica sp. nov., isolated from roots of wild-growing Alkanna tinctoria.</title>
        <authorList>
            <person name="Rat A."/>
            <person name="Naranjo H.D."/>
            <person name="Lebbe L."/>
            <person name="Cnockaert M."/>
            <person name="Krigas N."/>
            <person name="Grigoriadou K."/>
            <person name="Maloupa E."/>
            <person name="Willems A."/>
        </authorList>
    </citation>
    <scope>NUCLEOTIDE SEQUENCE</scope>
    <source>
        <strain evidence="2">LMG 31231</strain>
    </source>
</reference>
<dbReference type="EMBL" id="JAAEDM010000038">
    <property type="protein sequence ID" value="MBR0672359.1"/>
    <property type="molecule type" value="Genomic_DNA"/>
</dbReference>
<dbReference type="RefSeq" id="WP_211862777.1">
    <property type="nucleotide sequence ID" value="NZ_JAAEDM010000038.1"/>
</dbReference>
<organism evidence="2 3">
    <name type="scientific">Neoroseomonas soli</name>
    <dbReference type="NCBI Taxonomy" id="1081025"/>
    <lineage>
        <taxon>Bacteria</taxon>
        <taxon>Pseudomonadati</taxon>
        <taxon>Pseudomonadota</taxon>
        <taxon>Alphaproteobacteria</taxon>
        <taxon>Acetobacterales</taxon>
        <taxon>Acetobacteraceae</taxon>
        <taxon>Neoroseomonas</taxon>
    </lineage>
</organism>
<feature type="domain" description="Methyltransferase" evidence="1">
    <location>
        <begin position="44"/>
        <end position="113"/>
    </location>
</feature>
<comment type="caution">
    <text evidence="2">The sequence shown here is derived from an EMBL/GenBank/DDBJ whole genome shotgun (WGS) entry which is preliminary data.</text>
</comment>
<proteinExistence type="predicted"/>
<dbReference type="CDD" id="cd02440">
    <property type="entry name" value="AdoMet_MTases"/>
    <property type="match status" value="1"/>
</dbReference>
<evidence type="ECO:0000313" key="3">
    <source>
        <dbReference type="Proteomes" id="UP001138751"/>
    </source>
</evidence>
<accession>A0A9X9WYY0</accession>
<dbReference type="InterPro" id="IPR041698">
    <property type="entry name" value="Methyltransf_25"/>
</dbReference>
<protein>
    <submittedName>
        <fullName evidence="2">Methyltransferase domain-containing protein</fullName>
    </submittedName>
</protein>
<dbReference type="Pfam" id="PF13649">
    <property type="entry name" value="Methyltransf_25"/>
    <property type="match status" value="1"/>
</dbReference>
<evidence type="ECO:0000259" key="1">
    <source>
        <dbReference type="Pfam" id="PF13649"/>
    </source>
</evidence>
<dbReference type="AlphaFoldDB" id="A0A9X9WYY0"/>
<dbReference type="InterPro" id="IPR029063">
    <property type="entry name" value="SAM-dependent_MTases_sf"/>
</dbReference>
<evidence type="ECO:0000313" key="2">
    <source>
        <dbReference type="EMBL" id="MBR0672359.1"/>
    </source>
</evidence>
<dbReference type="GO" id="GO:0008168">
    <property type="term" value="F:methyltransferase activity"/>
    <property type="evidence" value="ECO:0007669"/>
    <property type="project" value="UniProtKB-KW"/>
</dbReference>
<gene>
    <name evidence="2" type="ORF">GXW76_14340</name>
</gene>
<sequence>MSDTTEDLLLGGRVRLRQPVKGFRAGLDALLLAAFVPVRPGQRVLEAGCGSGAAFLCLAARVPGVAVVAVEREPAMAALARENAASNGVAAEITEGDVADAALARALGPCDHAFANPPYWPGGTPPPGAVRRAATHEHGAGLDAWARFLAAALSTGGTANLVLPAARFDAGVAALRSAGCGSLVMLPLAPRAGEAAKRVLLRGRKGGRGPARLLPPMALHAEDGTFTPAAEAVLRHAAALETTA</sequence>
<dbReference type="GO" id="GO:0032259">
    <property type="term" value="P:methylation"/>
    <property type="evidence" value="ECO:0007669"/>
    <property type="project" value="UniProtKB-KW"/>
</dbReference>